<dbReference type="Gene3D" id="1.10.260.40">
    <property type="entry name" value="lambda repressor-like DNA-binding domains"/>
    <property type="match status" value="1"/>
</dbReference>
<dbReference type="SUPFAM" id="SSF47413">
    <property type="entry name" value="lambda repressor-like DNA-binding domains"/>
    <property type="match status" value="1"/>
</dbReference>
<dbReference type="GO" id="GO:0003677">
    <property type="term" value="F:DNA binding"/>
    <property type="evidence" value="ECO:0007669"/>
    <property type="project" value="InterPro"/>
</dbReference>
<dbReference type="Pfam" id="PF01381">
    <property type="entry name" value="HTH_3"/>
    <property type="match status" value="1"/>
</dbReference>
<dbReference type="AlphaFoldDB" id="A0A1H0FNJ2"/>
<dbReference type="InterPro" id="IPR010982">
    <property type="entry name" value="Lambda_DNA-bd_dom_sf"/>
</dbReference>
<dbReference type="RefSeq" id="WP_176930282.1">
    <property type="nucleotide sequence ID" value="NZ_FNIE01000006.1"/>
</dbReference>
<dbReference type="STRING" id="310781.SAMN05216259_106365"/>
<dbReference type="CDD" id="cd00093">
    <property type="entry name" value="HTH_XRE"/>
    <property type="match status" value="1"/>
</dbReference>
<dbReference type="InterPro" id="IPR001387">
    <property type="entry name" value="Cro/C1-type_HTH"/>
</dbReference>
<proteinExistence type="predicted"/>
<evidence type="ECO:0000313" key="2">
    <source>
        <dbReference type="EMBL" id="SDN96164.1"/>
    </source>
</evidence>
<evidence type="ECO:0000259" key="1">
    <source>
        <dbReference type="PROSITE" id="PS50943"/>
    </source>
</evidence>
<feature type="domain" description="HTH cro/C1-type" evidence="1">
    <location>
        <begin position="26"/>
        <end position="79"/>
    </location>
</feature>
<evidence type="ECO:0000313" key="3">
    <source>
        <dbReference type="Proteomes" id="UP000199341"/>
    </source>
</evidence>
<dbReference type="InterPro" id="IPR011990">
    <property type="entry name" value="TPR-like_helical_dom_sf"/>
</dbReference>
<dbReference type="Gene3D" id="1.25.40.10">
    <property type="entry name" value="Tetratricopeptide repeat domain"/>
    <property type="match status" value="1"/>
</dbReference>
<organism evidence="2 3">
    <name type="scientific">Actinacidiphila guanduensis</name>
    <dbReference type="NCBI Taxonomy" id="310781"/>
    <lineage>
        <taxon>Bacteria</taxon>
        <taxon>Bacillati</taxon>
        <taxon>Actinomycetota</taxon>
        <taxon>Actinomycetes</taxon>
        <taxon>Kitasatosporales</taxon>
        <taxon>Streptomycetaceae</taxon>
        <taxon>Actinacidiphila</taxon>
    </lineage>
</organism>
<dbReference type="SUPFAM" id="SSF48452">
    <property type="entry name" value="TPR-like"/>
    <property type="match status" value="1"/>
</dbReference>
<gene>
    <name evidence="2" type="ORF">SAMN05216259_106365</name>
</gene>
<accession>A0A1H0FNJ2</accession>
<name>A0A1H0FNJ2_9ACTN</name>
<sequence length="429" mass="45300">MSWQENGEGVGHVNGYLEQPAFGRLVSRLRRRQGLSQIEIAGEGVSSSYVSRLEAGLRAPTPQAVKHFAERLGVPEETFAARSPQVVAARLAEGVAALEEMDYETAVAVLGGTAQDAEDAPPEMAWQVLWNLARAHEQLGEHAARRRVLARVLAVAEQLDSATLQVKALAESAVCARLVGDVGAAVAEAGRALALCEQDPQVPRADRARALVALAAAETESGRLADAAHHAELAQQIPPEELGPLRVRVLWTAAAVAVRQGAGERGLALLEEALALKSRVPVLTWGRLRLAAVALSLRVRPVAGVEVLRWFREAETVLELVGTAGHQAELQAVAARLAFHQGDRQRAAELAAKALDQAAALSLHDRTRTEILLHQVRAGLGGGAGGDGGSGESLAALRALAEELRAAGSLDLAAEAWKALAEALVLTRK</sequence>
<keyword evidence="3" id="KW-1185">Reference proteome</keyword>
<dbReference type="EMBL" id="FNIE01000006">
    <property type="protein sequence ID" value="SDN96164.1"/>
    <property type="molecule type" value="Genomic_DNA"/>
</dbReference>
<dbReference type="PROSITE" id="PS50943">
    <property type="entry name" value="HTH_CROC1"/>
    <property type="match status" value="1"/>
</dbReference>
<dbReference type="SMART" id="SM00530">
    <property type="entry name" value="HTH_XRE"/>
    <property type="match status" value="1"/>
</dbReference>
<dbReference type="Proteomes" id="UP000199341">
    <property type="component" value="Unassembled WGS sequence"/>
</dbReference>
<protein>
    <submittedName>
        <fullName evidence="2">Helix-turn-helix</fullName>
    </submittedName>
</protein>
<reference evidence="2 3" key="1">
    <citation type="submission" date="2016-10" db="EMBL/GenBank/DDBJ databases">
        <authorList>
            <person name="de Groot N.N."/>
        </authorList>
    </citation>
    <scope>NUCLEOTIDE SEQUENCE [LARGE SCALE GENOMIC DNA]</scope>
    <source>
        <strain evidence="2 3">CGMCC 4.2022</strain>
    </source>
</reference>